<sequence length="469" mass="50146">MSRFHKVLFNTMIANVTTGFLFFAVVFWMYLSTGDVALTGIISGIYMGLIAVGSIFFGTVVDHNRKKTVMTFSSGATLVFYALSALVWVFWLDEDNLSIGSAALWVFVSLIIAGSIVEHMRNIALSTVVTLLVPEAERDKANGLVGAVQGIGFLVTSVIAGSAIGFLGMEITLWMCLALSLVALLHLLPISIEEPDIVTHEDAQQAVQAAVQDAVGDPDRVAVPTPASDLSIVSKGIDIKGSMRIILSVPGLLALILFASFNNLIGGVYSALMDPYGLELFSPQIWGLVLGLTSLGFIAGGAIISKTGLGKNPVRILLLVNVGVAFIGMLFAIREWWWLYIAGIFIFMAITPVAEAAEQTILQRVVPFRQQGRVFGLAMAVEMAANPISTVIVAILAEAYLIPWMAGPGADTIWGSILGEGNARGMALMFLGSGTIMLVVVLLAFMSRSYRKLSQYYATTHQDIAGASA</sequence>
<evidence type="ECO:0000256" key="5">
    <source>
        <dbReference type="ARBA" id="ARBA00023136"/>
    </source>
</evidence>
<feature type="transmembrane region" description="Helical" evidence="6">
    <location>
        <begin position="97"/>
        <end position="117"/>
    </location>
</feature>
<keyword evidence="5 6" id="KW-0472">Membrane</keyword>
<feature type="transmembrane region" description="Helical" evidence="6">
    <location>
        <begin position="339"/>
        <end position="357"/>
    </location>
</feature>
<accession>A0A0M4CFF4</accession>
<evidence type="ECO:0000256" key="2">
    <source>
        <dbReference type="ARBA" id="ARBA00022475"/>
    </source>
</evidence>
<gene>
    <name evidence="8" type="ORF">CDES_12480</name>
</gene>
<dbReference type="Pfam" id="PF07690">
    <property type="entry name" value="MFS_1"/>
    <property type="match status" value="1"/>
</dbReference>
<evidence type="ECO:0000259" key="7">
    <source>
        <dbReference type="PROSITE" id="PS50850"/>
    </source>
</evidence>
<evidence type="ECO:0000256" key="6">
    <source>
        <dbReference type="SAM" id="Phobius"/>
    </source>
</evidence>
<keyword evidence="2" id="KW-1003">Cell membrane</keyword>
<dbReference type="GO" id="GO:0005886">
    <property type="term" value="C:plasma membrane"/>
    <property type="evidence" value="ECO:0007669"/>
    <property type="project" value="UniProtKB-SubCell"/>
</dbReference>
<dbReference type="SUPFAM" id="SSF103473">
    <property type="entry name" value="MFS general substrate transporter"/>
    <property type="match status" value="1"/>
</dbReference>
<dbReference type="PANTHER" id="PTHR23513">
    <property type="entry name" value="INTEGRAL MEMBRANE EFFLUX PROTEIN-RELATED"/>
    <property type="match status" value="1"/>
</dbReference>
<organism evidence="8 9">
    <name type="scientific">Corynebacterium deserti GIMN1.010</name>
    <dbReference type="NCBI Taxonomy" id="931089"/>
    <lineage>
        <taxon>Bacteria</taxon>
        <taxon>Bacillati</taxon>
        <taxon>Actinomycetota</taxon>
        <taxon>Actinomycetes</taxon>
        <taxon>Mycobacteriales</taxon>
        <taxon>Corynebacteriaceae</taxon>
        <taxon>Corynebacterium</taxon>
    </lineage>
</organism>
<feature type="transmembrane region" description="Helical" evidence="6">
    <location>
        <begin position="36"/>
        <end position="57"/>
    </location>
</feature>
<dbReference type="PANTHER" id="PTHR23513:SF6">
    <property type="entry name" value="MAJOR FACILITATOR SUPERFAMILY ASSOCIATED DOMAIN-CONTAINING PROTEIN"/>
    <property type="match status" value="1"/>
</dbReference>
<keyword evidence="4 6" id="KW-1133">Transmembrane helix</keyword>
<proteinExistence type="predicted"/>
<comment type="subcellular location">
    <subcellularLocation>
        <location evidence="1">Cell membrane</location>
        <topology evidence="1">Multi-pass membrane protein</topology>
    </subcellularLocation>
</comment>
<feature type="transmembrane region" description="Helical" evidence="6">
    <location>
        <begin position="285"/>
        <end position="304"/>
    </location>
</feature>
<dbReference type="PATRIC" id="fig|931089.4.peg.2522"/>
<dbReference type="Gene3D" id="1.20.1250.20">
    <property type="entry name" value="MFS general substrate transporter like domains"/>
    <property type="match status" value="1"/>
</dbReference>
<protein>
    <submittedName>
        <fullName evidence="8">Multidrug resistance protein</fullName>
    </submittedName>
</protein>
<keyword evidence="3 6" id="KW-0812">Transmembrane</keyword>
<feature type="transmembrane region" description="Helical" evidence="6">
    <location>
        <begin position="426"/>
        <end position="446"/>
    </location>
</feature>
<dbReference type="OrthoDB" id="7441468at2"/>
<dbReference type="KEGG" id="cdx:CDES_12480"/>
<feature type="transmembrane region" description="Helical" evidence="6">
    <location>
        <begin position="316"/>
        <end position="333"/>
    </location>
</feature>
<keyword evidence="9" id="KW-1185">Reference proteome</keyword>
<feature type="transmembrane region" description="Helical" evidence="6">
    <location>
        <begin position="7"/>
        <end position="30"/>
    </location>
</feature>
<evidence type="ECO:0000313" key="9">
    <source>
        <dbReference type="Proteomes" id="UP000068067"/>
    </source>
</evidence>
<feature type="transmembrane region" description="Helical" evidence="6">
    <location>
        <begin position="377"/>
        <end position="406"/>
    </location>
</feature>
<feature type="transmembrane region" description="Helical" evidence="6">
    <location>
        <begin position="69"/>
        <end position="91"/>
    </location>
</feature>
<name>A0A0M4CFF4_9CORY</name>
<reference evidence="8 9" key="1">
    <citation type="submission" date="2014-08" db="EMBL/GenBank/DDBJ databases">
        <title>Complete genome sequence of Corynebacterium deserti GIMN1.010 (=DSM 45689), isolated from desert sand in western China.</title>
        <authorList>
            <person name="Ruckert C."/>
            <person name="Albersmeier A."/>
            <person name="Kalinowski J."/>
        </authorList>
    </citation>
    <scope>NUCLEOTIDE SEQUENCE [LARGE SCALE GENOMIC DNA]</scope>
    <source>
        <strain evidence="8 9">GIMN1.010</strain>
    </source>
</reference>
<dbReference type="EMBL" id="CP009220">
    <property type="protein sequence ID" value="ALC06841.1"/>
    <property type="molecule type" value="Genomic_DNA"/>
</dbReference>
<evidence type="ECO:0000256" key="4">
    <source>
        <dbReference type="ARBA" id="ARBA00022989"/>
    </source>
</evidence>
<feature type="domain" description="Major facilitator superfamily (MFS) profile" evidence="7">
    <location>
        <begin position="1"/>
        <end position="452"/>
    </location>
</feature>
<feature type="transmembrane region" description="Helical" evidence="6">
    <location>
        <begin position="144"/>
        <end position="165"/>
    </location>
</feature>
<dbReference type="RefSeq" id="WP_053545737.1">
    <property type="nucleotide sequence ID" value="NZ_CP009220.1"/>
</dbReference>
<dbReference type="GO" id="GO:0022857">
    <property type="term" value="F:transmembrane transporter activity"/>
    <property type="evidence" value="ECO:0007669"/>
    <property type="project" value="InterPro"/>
</dbReference>
<dbReference type="InterPro" id="IPR020846">
    <property type="entry name" value="MFS_dom"/>
</dbReference>
<dbReference type="InterPro" id="IPR011701">
    <property type="entry name" value="MFS"/>
</dbReference>
<evidence type="ECO:0000256" key="1">
    <source>
        <dbReference type="ARBA" id="ARBA00004651"/>
    </source>
</evidence>
<dbReference type="PROSITE" id="PS50850">
    <property type="entry name" value="MFS"/>
    <property type="match status" value="1"/>
</dbReference>
<evidence type="ECO:0000256" key="3">
    <source>
        <dbReference type="ARBA" id="ARBA00022692"/>
    </source>
</evidence>
<dbReference type="Proteomes" id="UP000068067">
    <property type="component" value="Chromosome"/>
</dbReference>
<dbReference type="STRING" id="931089.CDES_12480"/>
<dbReference type="AlphaFoldDB" id="A0A0M4CFF4"/>
<feature type="transmembrane region" description="Helical" evidence="6">
    <location>
        <begin position="171"/>
        <end position="188"/>
    </location>
</feature>
<feature type="transmembrane region" description="Helical" evidence="6">
    <location>
        <begin position="245"/>
        <end position="265"/>
    </location>
</feature>
<dbReference type="InterPro" id="IPR036259">
    <property type="entry name" value="MFS_trans_sf"/>
</dbReference>
<evidence type="ECO:0000313" key="8">
    <source>
        <dbReference type="EMBL" id="ALC06841.1"/>
    </source>
</evidence>